<evidence type="ECO:0000256" key="5">
    <source>
        <dbReference type="SAM" id="Phobius"/>
    </source>
</evidence>
<evidence type="ECO:0000256" key="4">
    <source>
        <dbReference type="SAM" id="MobiDB-lite"/>
    </source>
</evidence>
<dbReference type="InterPro" id="IPR011009">
    <property type="entry name" value="Kinase-like_dom_sf"/>
</dbReference>
<feature type="region of interest" description="Disordered" evidence="4">
    <location>
        <begin position="54"/>
        <end position="81"/>
    </location>
</feature>
<comment type="caution">
    <text evidence="7">The sequence shown here is derived from an EMBL/GenBank/DDBJ whole genome shotgun (WGS) entry which is preliminary data.</text>
</comment>
<feature type="compositionally biased region" description="Low complexity" evidence="4">
    <location>
        <begin position="450"/>
        <end position="461"/>
    </location>
</feature>
<feature type="compositionally biased region" description="Basic and acidic residues" evidence="4">
    <location>
        <begin position="876"/>
        <end position="887"/>
    </location>
</feature>
<dbReference type="SMART" id="SM00220">
    <property type="entry name" value="S_TKc"/>
    <property type="match status" value="1"/>
</dbReference>
<feature type="compositionally biased region" description="Basic and acidic residues" evidence="4">
    <location>
        <begin position="498"/>
        <end position="515"/>
    </location>
</feature>
<evidence type="ECO:0000256" key="1">
    <source>
        <dbReference type="ARBA" id="ARBA00008874"/>
    </source>
</evidence>
<keyword evidence="3" id="KW-0067">ATP-binding</keyword>
<dbReference type="GO" id="GO:0004672">
    <property type="term" value="F:protein kinase activity"/>
    <property type="evidence" value="ECO:0007669"/>
    <property type="project" value="InterPro"/>
</dbReference>
<dbReference type="PANTHER" id="PTHR45832:SF22">
    <property type="entry name" value="SERINE_THREONINE-PROTEIN KINASE SAMKA-RELATED"/>
    <property type="match status" value="1"/>
</dbReference>
<dbReference type="PANTHER" id="PTHR45832">
    <property type="entry name" value="SERINE/THREONINE-PROTEIN KINASE SAMKA-RELATED-RELATED"/>
    <property type="match status" value="1"/>
</dbReference>
<dbReference type="InterPro" id="IPR051931">
    <property type="entry name" value="PAK3-like"/>
</dbReference>
<feature type="domain" description="Protein kinase" evidence="6">
    <location>
        <begin position="23"/>
        <end position="786"/>
    </location>
</feature>
<proteinExistence type="inferred from homology"/>
<dbReference type="OrthoDB" id="3870120at2"/>
<organism evidence="7 8">
    <name type="scientific">Streptomyces mimosae</name>
    <dbReference type="NCBI Taxonomy" id="2586635"/>
    <lineage>
        <taxon>Bacteria</taxon>
        <taxon>Bacillati</taxon>
        <taxon>Actinomycetota</taxon>
        <taxon>Actinomycetes</taxon>
        <taxon>Kitasatosporales</taxon>
        <taxon>Streptomycetaceae</taxon>
        <taxon>Streptomyces</taxon>
    </lineage>
</organism>
<feature type="compositionally biased region" description="Low complexity" evidence="4">
    <location>
        <begin position="516"/>
        <end position="549"/>
    </location>
</feature>
<keyword evidence="5" id="KW-1133">Transmembrane helix</keyword>
<keyword evidence="5" id="KW-0812">Transmembrane</keyword>
<feature type="compositionally biased region" description="Basic and acidic residues" evidence="4">
    <location>
        <begin position="228"/>
        <end position="243"/>
    </location>
</feature>
<feature type="transmembrane region" description="Helical" evidence="5">
    <location>
        <begin position="848"/>
        <end position="871"/>
    </location>
</feature>
<keyword evidence="2" id="KW-0547">Nucleotide-binding</keyword>
<keyword evidence="8" id="KW-1185">Reference proteome</keyword>
<feature type="compositionally biased region" description="Low complexity" evidence="4">
    <location>
        <begin position="218"/>
        <end position="227"/>
    </location>
</feature>
<dbReference type="InterPro" id="IPR000719">
    <property type="entry name" value="Prot_kinase_dom"/>
</dbReference>
<feature type="region of interest" description="Disordered" evidence="4">
    <location>
        <begin position="876"/>
        <end position="942"/>
    </location>
</feature>
<feature type="region of interest" description="Disordered" evidence="4">
    <location>
        <begin position="796"/>
        <end position="845"/>
    </location>
</feature>
<feature type="compositionally biased region" description="Gly residues" evidence="4">
    <location>
        <begin position="363"/>
        <end position="389"/>
    </location>
</feature>
<feature type="compositionally biased region" description="Low complexity" evidence="4">
    <location>
        <begin position="637"/>
        <end position="661"/>
    </location>
</feature>
<dbReference type="GO" id="GO:0005524">
    <property type="term" value="F:ATP binding"/>
    <property type="evidence" value="ECO:0007669"/>
    <property type="project" value="UniProtKB-KW"/>
</dbReference>
<feature type="compositionally biased region" description="Gly residues" evidence="4">
    <location>
        <begin position="262"/>
        <end position="296"/>
    </location>
</feature>
<evidence type="ECO:0000256" key="2">
    <source>
        <dbReference type="ARBA" id="ARBA00022741"/>
    </source>
</evidence>
<evidence type="ECO:0000313" key="7">
    <source>
        <dbReference type="EMBL" id="KAB8167247.1"/>
    </source>
</evidence>
<reference evidence="7" key="1">
    <citation type="submission" date="2019-10" db="EMBL/GenBank/DDBJ databases">
        <title>Nonomuraea sp. nov., isolated from Phyllanthus amarus.</title>
        <authorList>
            <person name="Klykleung N."/>
            <person name="Tanasupawat S."/>
        </authorList>
    </citation>
    <scope>NUCLEOTIDE SEQUENCE [LARGE SCALE GENOMIC DNA]</scope>
    <source>
        <strain evidence="7">3MP-10</strain>
    </source>
</reference>
<name>A0A5N6AEJ5_9ACTN</name>
<feature type="compositionally biased region" description="Gly residues" evidence="4">
    <location>
        <begin position="319"/>
        <end position="331"/>
    </location>
</feature>
<feature type="compositionally biased region" description="Low complexity" evidence="4">
    <location>
        <begin position="244"/>
        <end position="261"/>
    </location>
</feature>
<feature type="compositionally biased region" description="Basic and acidic residues" evidence="4">
    <location>
        <begin position="306"/>
        <end position="318"/>
    </location>
</feature>
<evidence type="ECO:0000313" key="8">
    <source>
        <dbReference type="Proteomes" id="UP000314251"/>
    </source>
</evidence>
<feature type="compositionally biased region" description="Basic and acidic residues" evidence="4">
    <location>
        <begin position="462"/>
        <end position="475"/>
    </location>
</feature>
<dbReference type="Gene3D" id="1.10.510.10">
    <property type="entry name" value="Transferase(Phosphotransferase) domain 1"/>
    <property type="match status" value="2"/>
</dbReference>
<accession>A0A5N6AEJ5</accession>
<feature type="region of interest" description="Disordered" evidence="4">
    <location>
        <begin position="206"/>
        <end position="680"/>
    </location>
</feature>
<protein>
    <recommendedName>
        <fullName evidence="6">Protein kinase domain-containing protein</fullName>
    </recommendedName>
</protein>
<dbReference type="SUPFAM" id="SSF56112">
    <property type="entry name" value="Protein kinase-like (PK-like)"/>
    <property type="match status" value="1"/>
</dbReference>
<dbReference type="RefSeq" id="WP_139667088.1">
    <property type="nucleotide sequence ID" value="NZ_VDLY02000005.1"/>
</dbReference>
<comment type="similarity">
    <text evidence="1">Belongs to the protein kinase superfamily. STE Ser/Thr protein kinase family. STE20 subfamily.</text>
</comment>
<feature type="compositionally biased region" description="Low complexity" evidence="4">
    <location>
        <begin position="332"/>
        <end position="343"/>
    </location>
</feature>
<feature type="compositionally biased region" description="Low complexity" evidence="4">
    <location>
        <begin position="595"/>
        <end position="617"/>
    </location>
</feature>
<sequence>MDKYAGRLLADRYRLPQTPSDEFEFVESRAFDTASGQEVLVRQVPLPEVVDAELVDGPGRHGGAAGAGRGAGADRATRTPDDPVVRRAVEAATAAAGLPDHPRLDQVFDVFVQGDGLWIVSELVPARPLAALLAEERLGPYRAAEVAADLLAALRIVHAHGWTHRNVTARTVLICDDGRAVLTGLAAGAAEEVLCGYDPLPAPDIPDTFAAHPRNGISGPEPGPSGRRPSEPSGREPSGRESSGRVAMEKPAPGAGRAPGRAEGGGAPGAAGPGGWPTGGGVPGAGPAGAGSGAAGWPGNDPAGAGRRDNVREDDHRAGGGPPNGPMGAGGWPPAEAGGWPAGTERDGNGGAGQGGWPPAAGSGPGSGAGLGSAPAGGVGAPTGAGYWGSGEAQWPAGFTRDQPPAGGEELAAGPAPEPAELPPGFQAGEPGGELPDGYRRWDSGPPGTPGTEGTAGAELAARAREQGGRPEQREGLPSSWDFEGGAPPAPGGEGEATGEHRRPGAERPATDRAARSGAIAAYRAGARAGAARSASMSPRAPGAPGASPTDLPGARRPSEPVRTGWELTDRPGGRPPGQPQGPAEQPGALPPGPARATGAGPVPGAVARGVPPHAGADAGANTGPSTGVGREPALVGGHVPAGPAQAGPAGEARAGESPAGDAERRYRGPDSALAAERARQARITTVGAVTERWAPEQAGPVYEHWRLAPPVGPPADFWALGALLFRAVQGFPAYPEDGAAELVQAVCAEQPAFAEDCGALRPIVESLLRQDPTERPSAEALRGWLRSLLRGAPEPDVGRRTVTAPPPALEPGRPSDPRRLPILRRRGELVGPRRRPRPRGERPPRRLGRVLLTLVLLGLAGAVAYVLAFAPGARDANDATGERTPDVDTPPDDAENPDRPGDAGGADPGEDEATVEPTEGATQPSPNEEDSQPAPPPEGFELVDDAAGFALAVPADWQRTEGEQGRIVYSDGEVEILVVPGRDSVADFGDTPMEYQLTEQPELADFRAYRFGDHSGLIETRVGEVQMAEGVFGWRASDRDVVAFNRVLLIAGDYHVIQVLGPDDLRDRVADIYDVTAESYRRAG</sequence>
<dbReference type="AlphaFoldDB" id="A0A5N6AEJ5"/>
<feature type="compositionally biased region" description="Low complexity" evidence="4">
    <location>
        <begin position="404"/>
        <end position="415"/>
    </location>
</feature>
<dbReference type="EMBL" id="VDLY02000005">
    <property type="protein sequence ID" value="KAB8167247.1"/>
    <property type="molecule type" value="Genomic_DNA"/>
</dbReference>
<keyword evidence="5" id="KW-0472">Membrane</keyword>
<dbReference type="Proteomes" id="UP000314251">
    <property type="component" value="Unassembled WGS sequence"/>
</dbReference>
<dbReference type="Gene3D" id="3.30.200.20">
    <property type="entry name" value="Phosphorylase Kinase, domain 1"/>
    <property type="match status" value="1"/>
</dbReference>
<evidence type="ECO:0000256" key="3">
    <source>
        <dbReference type="ARBA" id="ARBA00022840"/>
    </source>
</evidence>
<gene>
    <name evidence="7" type="ORF">FH607_010225</name>
</gene>
<evidence type="ECO:0000259" key="6">
    <source>
        <dbReference type="SMART" id="SM00220"/>
    </source>
</evidence>
<feature type="compositionally biased region" description="Gly residues" evidence="4">
    <location>
        <begin position="60"/>
        <end position="71"/>
    </location>
</feature>